<comment type="caution">
    <text evidence="2">The sequence shown here is derived from an EMBL/GenBank/DDBJ whole genome shotgun (WGS) entry which is preliminary data.</text>
</comment>
<protein>
    <recommendedName>
        <fullName evidence="1">Bulb-type lectin domain-containing protein</fullName>
    </recommendedName>
</protein>
<evidence type="ECO:0000313" key="2">
    <source>
        <dbReference type="EMBL" id="MBD1601464.1"/>
    </source>
</evidence>
<evidence type="ECO:0000259" key="1">
    <source>
        <dbReference type="PROSITE" id="PS50927"/>
    </source>
</evidence>
<organism evidence="2 3">
    <name type="scientific">Pseudomonas typographi</name>
    <dbReference type="NCBI Taxonomy" id="2715964"/>
    <lineage>
        <taxon>Bacteria</taxon>
        <taxon>Pseudomonadati</taxon>
        <taxon>Pseudomonadota</taxon>
        <taxon>Gammaproteobacteria</taxon>
        <taxon>Pseudomonadales</taxon>
        <taxon>Pseudomonadaceae</taxon>
        <taxon>Pseudomonas</taxon>
    </lineage>
</organism>
<feature type="domain" description="Bulb-type lectin" evidence="1">
    <location>
        <begin position="91"/>
        <end position="223"/>
    </location>
</feature>
<dbReference type="RefSeq" id="WP_190424770.1">
    <property type="nucleotide sequence ID" value="NZ_JAAOCA010000035.1"/>
</dbReference>
<dbReference type="PROSITE" id="PS50927">
    <property type="entry name" value="BULB_LECTIN"/>
    <property type="match status" value="1"/>
</dbReference>
<reference evidence="2 3" key="1">
    <citation type="journal article" date="2020" name="Insects">
        <title>Bacteria Belonging to Pseudomonas typographi sp. nov. from the Bark Beetle Ips typographus Have Genomic Potential to Aid in the Host Ecology.</title>
        <authorList>
            <person name="Peral-Aranega E."/>
            <person name="Saati-Santamaria Z."/>
            <person name="Kolarik M."/>
            <person name="Rivas R."/>
            <person name="Garcia-Fraile P."/>
        </authorList>
    </citation>
    <scope>NUCLEOTIDE SEQUENCE [LARGE SCALE GENOMIC DNA]</scope>
    <source>
        <strain evidence="2 3">CA3A</strain>
    </source>
</reference>
<keyword evidence="3" id="KW-1185">Reference proteome</keyword>
<dbReference type="InterPro" id="IPR001480">
    <property type="entry name" value="Bulb-type_lectin_dom"/>
</dbReference>
<dbReference type="Proteomes" id="UP000805841">
    <property type="component" value="Unassembled WGS sequence"/>
</dbReference>
<dbReference type="Gene3D" id="2.90.10.10">
    <property type="entry name" value="Bulb-type lectin domain"/>
    <property type="match status" value="3"/>
</dbReference>
<sequence>MDEFKVLTEPGVSILPAMTKMTAGQFLQSPSKQCKLMMQPDCNLVLLDGVTEIWVANSNQAYSTHYRFKKRSGQPEATMAYYFRVNQPCMKQAWGTIGYSSLGNDYNAAKHRAYLSLQDDGNIVVIDRQPLWAHNKSLWTFSSIPVGQLFDSGFQMRPGQSFTSGGARLEFREGGNLIALNSAGSVTWSTETAGRGVDRAVMQDDGNFVVYAADTSVWSTNAAGHIGAFAQLPVAEYKAVWARFGVAQKKRRKNKLFGPFDIPVLKVVDFVKGQ</sequence>
<name>A0ABR7Z826_9PSED</name>
<accession>A0ABR7Z826</accession>
<evidence type="ECO:0000313" key="3">
    <source>
        <dbReference type="Proteomes" id="UP000805841"/>
    </source>
</evidence>
<proteinExistence type="predicted"/>
<dbReference type="EMBL" id="JAAOCA010000035">
    <property type="protein sequence ID" value="MBD1601464.1"/>
    <property type="molecule type" value="Genomic_DNA"/>
</dbReference>
<gene>
    <name evidence="2" type="ORF">HAQ05_22565</name>
</gene>
<dbReference type="SUPFAM" id="SSF51110">
    <property type="entry name" value="alpha-D-mannose-specific plant lectins"/>
    <property type="match status" value="2"/>
</dbReference>
<dbReference type="InterPro" id="IPR036426">
    <property type="entry name" value="Bulb-type_lectin_dom_sf"/>
</dbReference>